<dbReference type="Pfam" id="PF01019">
    <property type="entry name" value="G_glu_transpept"/>
    <property type="match status" value="1"/>
</dbReference>
<dbReference type="GO" id="GO:0016740">
    <property type="term" value="F:transferase activity"/>
    <property type="evidence" value="ECO:0007669"/>
    <property type="project" value="UniProtKB-KW"/>
</dbReference>
<keyword evidence="6" id="KW-1185">Reference proteome</keyword>
<dbReference type="OrthoDB" id="9781342at2"/>
<dbReference type="Gene3D" id="3.60.20.40">
    <property type="match status" value="1"/>
</dbReference>
<dbReference type="EMBL" id="FRDL01000006">
    <property type="protein sequence ID" value="SHN69080.1"/>
    <property type="molecule type" value="Genomic_DNA"/>
</dbReference>
<dbReference type="PANTHER" id="PTHR43199">
    <property type="entry name" value="GLUTATHIONE HYDROLASE"/>
    <property type="match status" value="1"/>
</dbReference>
<protein>
    <submittedName>
        <fullName evidence="5">Gamma-glutamyltranspeptidase / glutathione hydrolase</fullName>
    </submittedName>
</protein>
<comment type="similarity">
    <text evidence="1">Belongs to the gamma-glutamyltransferase family.</text>
</comment>
<evidence type="ECO:0000256" key="1">
    <source>
        <dbReference type="ARBA" id="ARBA00009381"/>
    </source>
</evidence>
<evidence type="ECO:0000256" key="2">
    <source>
        <dbReference type="ARBA" id="ARBA00022679"/>
    </source>
</evidence>
<reference evidence="5 6" key="1">
    <citation type="submission" date="2016-12" db="EMBL/GenBank/DDBJ databases">
        <authorList>
            <person name="Song W.-J."/>
            <person name="Kurnit D.M."/>
        </authorList>
    </citation>
    <scope>NUCLEOTIDE SEQUENCE [LARGE SCALE GENOMIC DNA]</scope>
    <source>
        <strain evidence="5 6">CGMCC 1.10808</strain>
    </source>
</reference>
<sequence length="506" mass="52306">MTAAFAVAAGHQLTAEAAAAVLREGGSAVDACIAGALTACVAEPVLASLLGGGFLTVRPPRGKAQVLDFFVHTPRRRPPARELDLREIQADFGDATQAFHIGAGTIAAPGVARGLAEAHARFGRVPMRELAAPAVAAAREGVALTDFQAEVLRIVAPIFGASAPARALYFRGDAPAPAGETLRNPELADVLEVFAIEGPRFVHEGEVAAALLSLCAEGGALTAEDLRRYAPIWREPLSVRRAGARIDLNPPPALGGALSAFALELLGPGARAIDLARAFALSARARLESGIDQDAAAGAARLLSGESLALWRARLAGARAATRGTTHVSAVDRDGFAAALTLSNGEGCGLIAPGCGIMPNNMLGEEDLCPDGPDAWPEDARLASMMAPAVVSWPDGAVMAIGSGGSNRIRTAMAQTLSLILDEGAPPDVALAAPRLHVEGARDPQVDFEDRFPEDQRAELLAAFPEARPWPRDSMFFGGVHAALRDARGGVAAAGDHRRDGAARLG</sequence>
<dbReference type="RefSeq" id="WP_072747467.1">
    <property type="nucleotide sequence ID" value="NZ_FOHL01000006.1"/>
</dbReference>
<evidence type="ECO:0000256" key="3">
    <source>
        <dbReference type="ARBA" id="ARBA00022801"/>
    </source>
</evidence>
<gene>
    <name evidence="5" type="ORF">SAMN05216200_10624</name>
</gene>
<dbReference type="InterPro" id="IPR029055">
    <property type="entry name" value="Ntn_hydrolases_N"/>
</dbReference>
<keyword evidence="2" id="KW-0808">Transferase</keyword>
<dbReference type="Proteomes" id="UP000184066">
    <property type="component" value="Unassembled WGS sequence"/>
</dbReference>
<proteinExistence type="inferred from homology"/>
<dbReference type="InterPro" id="IPR051792">
    <property type="entry name" value="GGT_bact"/>
</dbReference>
<accession>A0A1M7TEC6</accession>
<keyword evidence="4" id="KW-0865">Zymogen</keyword>
<dbReference type="InterPro" id="IPR043137">
    <property type="entry name" value="GGT_ssub_C"/>
</dbReference>
<dbReference type="PANTHER" id="PTHR43199:SF1">
    <property type="entry name" value="GLUTATHIONE HYDROLASE PROENZYME"/>
    <property type="match status" value="1"/>
</dbReference>
<evidence type="ECO:0000313" key="6">
    <source>
        <dbReference type="Proteomes" id="UP000184066"/>
    </source>
</evidence>
<name>A0A1M7TEC6_9RHOB</name>
<dbReference type="AlphaFoldDB" id="A0A1M7TEC6"/>
<keyword evidence="3 5" id="KW-0378">Hydrolase</keyword>
<organism evidence="5 6">
    <name type="scientific">Oceanicella actignis</name>
    <dbReference type="NCBI Taxonomy" id="1189325"/>
    <lineage>
        <taxon>Bacteria</taxon>
        <taxon>Pseudomonadati</taxon>
        <taxon>Pseudomonadota</taxon>
        <taxon>Alphaproteobacteria</taxon>
        <taxon>Rhodobacterales</taxon>
        <taxon>Paracoccaceae</taxon>
        <taxon>Oceanicella</taxon>
    </lineage>
</organism>
<evidence type="ECO:0000313" key="5">
    <source>
        <dbReference type="EMBL" id="SHN69080.1"/>
    </source>
</evidence>
<dbReference type="STRING" id="1189325.SAMN04488119_106178"/>
<dbReference type="SUPFAM" id="SSF56235">
    <property type="entry name" value="N-terminal nucleophile aminohydrolases (Ntn hydrolases)"/>
    <property type="match status" value="1"/>
</dbReference>
<evidence type="ECO:0000256" key="4">
    <source>
        <dbReference type="ARBA" id="ARBA00023145"/>
    </source>
</evidence>
<dbReference type="GO" id="GO:0016787">
    <property type="term" value="F:hydrolase activity"/>
    <property type="evidence" value="ECO:0007669"/>
    <property type="project" value="UniProtKB-KW"/>
</dbReference>
<dbReference type="PRINTS" id="PR01210">
    <property type="entry name" value="GGTRANSPTASE"/>
</dbReference>